<accession>A0ABD3M1I3</accession>
<dbReference type="Proteomes" id="UP001530293">
    <property type="component" value="Unassembled WGS sequence"/>
</dbReference>
<dbReference type="SUPFAM" id="SSF48452">
    <property type="entry name" value="TPR-like"/>
    <property type="match status" value="2"/>
</dbReference>
<dbReference type="PANTHER" id="PTHR19980">
    <property type="entry name" value="RNA CLEAVAGE STIMULATION FACTOR"/>
    <property type="match status" value="1"/>
</dbReference>
<name>A0ABD3M1I3_9STRA</name>
<evidence type="ECO:0000256" key="3">
    <source>
        <dbReference type="ARBA" id="ARBA00023242"/>
    </source>
</evidence>
<reference evidence="6 7" key="1">
    <citation type="submission" date="2024-10" db="EMBL/GenBank/DDBJ databases">
        <title>Updated reference genomes for cyclostephanoid diatoms.</title>
        <authorList>
            <person name="Roberts W.R."/>
            <person name="Alverson A.J."/>
        </authorList>
    </citation>
    <scope>NUCLEOTIDE SEQUENCE [LARGE SCALE GENOMIC DNA]</scope>
    <source>
        <strain evidence="6 7">AJA232-27</strain>
    </source>
</reference>
<sequence>MSDKKILLEGDDDDDDNALMMFGEGDDDDEEEEEDVDMTNNNMPPVKKEVDEAETPIDENDGKMKTIMNGDAPESVVDAAATTTTATAPTTATATTTTPNLHHHHHHHHLLPTSLPSISPFPHHNIGPTSDRLRNAMSRIAISPNKDAEAWQALITEAQSCYRSILPSLDKLLKKNYTNTTTSTNNVDDSLEIELLEKKLDWIESCYGALLHHFPYAISHYVQLVEIFLRLSAVTVEEEEQFGSGSIGSTSALGGGSGGMMMMASMLGGSGASAAGGVVGVGGAAGGGGGGSSSAALPSSLLSNPMLTTTDMGVSITPASLMMTSHMAQSGTDRQKMYDAKLDRIFELCLGANTLDNITSSTGGAARAAAGADITNATTIDGARSITGGLAPHSIDLWLLYIRKVTRDASRSTSISVPIPSPPPGYIPNAIQQGSVLHQQYDETLKSAYRERKDKLRECITKAYELALEKGAGFAQNNHLIWKRYVNYVKSWTDSTNYSQLAPPPPPHGTSSFIPPPPPPPDPAHDHTSSQKQLHLLRSIYQRGITHPMTGLDQFWQEYEAFERSHSESLGSVLIAEWLPRYQHARSIYLERNRVWNARELMMGRLAVPPVGYSEGDGLGRGGATVSSSGVGGSGGGGTGVGGSGGGGGTTSVDADDDFVTDSSGAGGGGKLTSSDATEYSAQIEEELRTLSKWRRRAAYERTNPERLNSSDFAMRVRSSYVEEVCAFARHPEVWYEWSQWELLHGGSTAATSAASNAMAPAKTVGGSGGEGKVGVGNALRAVAVLSLGMESLPDCALLALAQAEILERHFCGTTYLSEKHGKGESSDGMGECIEVLERLVHRSPTTLGFVLLQRLVRRHRGINAARDVFARARRTLRVRDEDMSFDNETEASAVSSEKKDDGLGLSDAKEVADGVGRGVASVQQRMVTNRLKATVGINEHSSSEVDKVQSTPSTNAGFITWHLYTAHATIEHRLGKNPKVAARIFELGLRKHRTFLSNPPYVLYYANLLLELNDEENLRSLLMRAVAACEEMDAVTSTGVGGSDAAVARKREMQRPLWDMMLKFESILSSRNKGNISTDISSIEARRRRALYGPSNEDVVMGGEGSPDDEEDRNLGTGLHKSSLNEQLIRVEGYDVASRIANGMGRLVDVLTVTGAIGSGEFDGTSKSLDFAAAATASLAAGGTASDLWGDDCAGGLSDICYIKRLRFQRDSRTRAAALALGFAGSNQGITSGKLLSRERTAGAAGQAAANPLALQNSPEWLRPLLLLLIPVPKFGKGTVKPPPHLTELALSTLRANSLPANRPIEISNGNTQKKRERDAGDSSDDDEDNNTGGGYSHQFRSRQRLRLANAAN</sequence>
<dbReference type="Pfam" id="PF05843">
    <property type="entry name" value="Suf"/>
    <property type="match status" value="3"/>
</dbReference>
<dbReference type="InterPro" id="IPR008847">
    <property type="entry name" value="Suf"/>
</dbReference>
<feature type="compositionally biased region" description="Low complexity" evidence="4">
    <location>
        <begin position="85"/>
        <end position="100"/>
    </location>
</feature>
<dbReference type="PANTHER" id="PTHR19980:SF0">
    <property type="entry name" value="CLEAVAGE STIMULATION FACTOR SUBUNIT 3"/>
    <property type="match status" value="1"/>
</dbReference>
<dbReference type="Gene3D" id="1.25.40.1040">
    <property type="match status" value="1"/>
</dbReference>
<feature type="domain" description="Suppressor of forked" evidence="5">
    <location>
        <begin position="682"/>
        <end position="878"/>
    </location>
</feature>
<protein>
    <recommendedName>
        <fullName evidence="5">Suppressor of forked domain-containing protein</fullName>
    </recommendedName>
</protein>
<feature type="compositionally biased region" description="Gly residues" evidence="4">
    <location>
        <begin position="630"/>
        <end position="650"/>
    </location>
</feature>
<feature type="domain" description="Suppressor of forked" evidence="5">
    <location>
        <begin position="959"/>
        <end position="1092"/>
    </location>
</feature>
<dbReference type="InterPro" id="IPR011990">
    <property type="entry name" value="TPR-like_helical_dom_sf"/>
</dbReference>
<feature type="compositionally biased region" description="Basic residues" evidence="4">
    <location>
        <begin position="101"/>
        <end position="110"/>
    </location>
</feature>
<proteinExistence type="predicted"/>
<feature type="region of interest" description="Disordered" evidence="4">
    <location>
        <begin position="885"/>
        <end position="906"/>
    </location>
</feature>
<keyword evidence="2" id="KW-0677">Repeat</keyword>
<keyword evidence="3" id="KW-0539">Nucleus</keyword>
<dbReference type="SMART" id="SM00386">
    <property type="entry name" value="HAT"/>
    <property type="match status" value="3"/>
</dbReference>
<feature type="region of interest" description="Disordered" evidence="4">
    <location>
        <begin position="624"/>
        <end position="678"/>
    </location>
</feature>
<feature type="region of interest" description="Disordered" evidence="4">
    <location>
        <begin position="1301"/>
        <end position="1354"/>
    </location>
</feature>
<organism evidence="6 7">
    <name type="scientific">Discostella pseudostelligera</name>
    <dbReference type="NCBI Taxonomy" id="259834"/>
    <lineage>
        <taxon>Eukaryota</taxon>
        <taxon>Sar</taxon>
        <taxon>Stramenopiles</taxon>
        <taxon>Ochrophyta</taxon>
        <taxon>Bacillariophyta</taxon>
        <taxon>Coscinodiscophyceae</taxon>
        <taxon>Thalassiosirophycidae</taxon>
        <taxon>Stephanodiscales</taxon>
        <taxon>Stephanodiscaceae</taxon>
        <taxon>Discostella</taxon>
    </lineage>
</organism>
<feature type="compositionally biased region" description="Pro residues" evidence="4">
    <location>
        <begin position="502"/>
        <end position="522"/>
    </location>
</feature>
<feature type="region of interest" description="Disordered" evidence="4">
    <location>
        <begin position="85"/>
        <end position="111"/>
    </location>
</feature>
<evidence type="ECO:0000256" key="4">
    <source>
        <dbReference type="SAM" id="MobiDB-lite"/>
    </source>
</evidence>
<keyword evidence="7" id="KW-1185">Reference proteome</keyword>
<feature type="compositionally biased region" description="Basic and acidic residues" evidence="4">
    <location>
        <begin position="897"/>
        <end position="906"/>
    </location>
</feature>
<dbReference type="Gene3D" id="1.25.40.10">
    <property type="entry name" value="Tetratricopeptide repeat domain"/>
    <property type="match status" value="1"/>
</dbReference>
<evidence type="ECO:0000313" key="6">
    <source>
        <dbReference type="EMBL" id="KAL3756683.1"/>
    </source>
</evidence>
<feature type="compositionally biased region" description="Acidic residues" evidence="4">
    <location>
        <begin position="24"/>
        <end position="37"/>
    </location>
</feature>
<feature type="region of interest" description="Disordered" evidence="4">
    <location>
        <begin position="1"/>
        <end position="50"/>
    </location>
</feature>
<evidence type="ECO:0000256" key="1">
    <source>
        <dbReference type="ARBA" id="ARBA00004123"/>
    </source>
</evidence>
<gene>
    <name evidence="6" type="ORF">ACHAWU_002586</name>
</gene>
<dbReference type="EMBL" id="JALLBG020000299">
    <property type="protein sequence ID" value="KAL3756683.1"/>
    <property type="molecule type" value="Genomic_DNA"/>
</dbReference>
<feature type="region of interest" description="Disordered" evidence="4">
    <location>
        <begin position="1095"/>
        <end position="1119"/>
    </location>
</feature>
<comment type="subcellular location">
    <subcellularLocation>
        <location evidence="1">Nucleus</location>
    </subcellularLocation>
</comment>
<evidence type="ECO:0000313" key="7">
    <source>
        <dbReference type="Proteomes" id="UP001530293"/>
    </source>
</evidence>
<feature type="region of interest" description="Disordered" evidence="4">
    <location>
        <begin position="497"/>
        <end position="532"/>
    </location>
</feature>
<dbReference type="GO" id="GO:0005634">
    <property type="term" value="C:nucleus"/>
    <property type="evidence" value="ECO:0007669"/>
    <property type="project" value="UniProtKB-SubCell"/>
</dbReference>
<feature type="domain" description="Suppressor of forked" evidence="5">
    <location>
        <begin position="527"/>
        <end position="596"/>
    </location>
</feature>
<evidence type="ECO:0000259" key="5">
    <source>
        <dbReference type="Pfam" id="PF05843"/>
    </source>
</evidence>
<dbReference type="InterPro" id="IPR003107">
    <property type="entry name" value="HAT"/>
</dbReference>
<comment type="caution">
    <text evidence="6">The sequence shown here is derived from an EMBL/GenBank/DDBJ whole genome shotgun (WGS) entry which is preliminary data.</text>
</comment>
<dbReference type="InterPro" id="IPR045243">
    <property type="entry name" value="Rna14-like"/>
</dbReference>
<evidence type="ECO:0000256" key="2">
    <source>
        <dbReference type="ARBA" id="ARBA00022737"/>
    </source>
</evidence>